<sequence length="172" mass="17207">MTAATGTRRFRRTALTGAVLATVLGGGAILAACGSGGQGGQGGQAAAEAGPAKLSVADPYIPLPPAGGMGAGYLTVRNDGGPDQLVKVTSPGAGSITMHRSTASSMEQVQSLDVPAHGALQLARGGTHLMIMGWQKAPALGDEVELDLTFAKSGTIAVKVPVKELTYRPGQS</sequence>
<reference evidence="1" key="1">
    <citation type="submission" date="2024-07" db="EMBL/GenBank/DDBJ databases">
        <authorList>
            <person name="Yu S.T."/>
        </authorList>
    </citation>
    <scope>NUCLEOTIDE SEQUENCE</scope>
    <source>
        <strain evidence="1">Y1</strain>
    </source>
</reference>
<dbReference type="PANTHER" id="PTHR36302:SF1">
    <property type="entry name" value="COPPER CHAPERONE PCU(A)C"/>
    <property type="match status" value="1"/>
</dbReference>
<dbReference type="SUPFAM" id="SSF110087">
    <property type="entry name" value="DR1885-like metal-binding protein"/>
    <property type="match status" value="1"/>
</dbReference>
<dbReference type="PANTHER" id="PTHR36302">
    <property type="entry name" value="BLR7088 PROTEIN"/>
    <property type="match status" value="1"/>
</dbReference>
<organism evidence="1">
    <name type="scientific">Streptomyces sp. Y1</name>
    <dbReference type="NCBI Taxonomy" id="3238634"/>
    <lineage>
        <taxon>Bacteria</taxon>
        <taxon>Bacillati</taxon>
        <taxon>Actinomycetota</taxon>
        <taxon>Actinomycetes</taxon>
        <taxon>Kitasatosporales</taxon>
        <taxon>Streptomycetaceae</taxon>
        <taxon>Streptomyces</taxon>
    </lineage>
</organism>
<dbReference type="EMBL" id="CP163445">
    <property type="protein sequence ID" value="XDQ79746.1"/>
    <property type="molecule type" value="Genomic_DNA"/>
</dbReference>
<proteinExistence type="predicted"/>
<dbReference type="Gene3D" id="2.60.40.1890">
    <property type="entry name" value="PCu(A)C copper chaperone"/>
    <property type="match status" value="1"/>
</dbReference>
<name>A0AB39TKW4_9ACTN</name>
<dbReference type="InterPro" id="IPR007410">
    <property type="entry name" value="LpqE-like"/>
</dbReference>
<dbReference type="InterPro" id="IPR036182">
    <property type="entry name" value="PCuAC_sf"/>
</dbReference>
<dbReference type="RefSeq" id="WP_052707712.1">
    <property type="nucleotide sequence ID" value="NZ_CP163445.1"/>
</dbReference>
<dbReference type="Pfam" id="PF04314">
    <property type="entry name" value="PCuAC"/>
    <property type="match status" value="1"/>
</dbReference>
<protein>
    <submittedName>
        <fullName evidence="1">Copper chaperone PCu(A)C</fullName>
    </submittedName>
</protein>
<dbReference type="InterPro" id="IPR058248">
    <property type="entry name" value="Lxx211020-like"/>
</dbReference>
<accession>A0AB39TKW4</accession>
<evidence type="ECO:0000313" key="1">
    <source>
        <dbReference type="EMBL" id="XDQ79746.1"/>
    </source>
</evidence>
<gene>
    <name evidence="1" type="ORF">AB2U05_15435</name>
</gene>
<dbReference type="AlphaFoldDB" id="A0AB39TKW4"/>